<dbReference type="RefSeq" id="WP_209465780.1">
    <property type="nucleotide sequence ID" value="NZ_JAGGLG010000006.1"/>
</dbReference>
<name>A0ABS4JQ25_9FIRM</name>
<keyword evidence="1 3" id="KW-0145">Chemotaxis</keyword>
<comment type="caution">
    <text evidence="4">The sequence shown here is derived from an EMBL/GenBank/DDBJ whole genome shotgun (WGS) entry which is preliminary data.</text>
</comment>
<dbReference type="HAMAP" id="MF_01440">
    <property type="entry name" value="CheD"/>
    <property type="match status" value="1"/>
</dbReference>
<dbReference type="Pfam" id="PF03975">
    <property type="entry name" value="CheD"/>
    <property type="match status" value="1"/>
</dbReference>
<accession>A0ABS4JQ25</accession>
<gene>
    <name evidence="3" type="primary">cheD</name>
    <name evidence="4" type="ORF">J2Z79_001027</name>
</gene>
<reference evidence="4 5" key="1">
    <citation type="submission" date="2021-03" db="EMBL/GenBank/DDBJ databases">
        <title>Genomic Encyclopedia of Type Strains, Phase IV (KMG-IV): sequencing the most valuable type-strain genomes for metagenomic binning, comparative biology and taxonomic classification.</title>
        <authorList>
            <person name="Goeker M."/>
        </authorList>
    </citation>
    <scope>NUCLEOTIDE SEQUENCE [LARGE SCALE GENOMIC DNA]</scope>
    <source>
        <strain evidence="4 5">DSM 27138</strain>
    </source>
</reference>
<dbReference type="PANTHER" id="PTHR35147:SF1">
    <property type="entry name" value="CHEMORECEPTOR GLUTAMINE DEAMIDASE CHED-RELATED"/>
    <property type="match status" value="1"/>
</dbReference>
<sequence>MIGVETEAVGLGELKVASDPSRVLVCYGLGSCVGLALYDAVARIGAMVHVVLPDSSMARGRDAPPGKYADTGVEAALAAIVKAGASRSRITARAAGGARMLSLAGSNPKLDIGARNAEAVRAALARHGITLVAEDMGGTYGRTLHLYVATGRLLVSTVGRGEREL</sequence>
<comment type="similarity">
    <text evidence="3">Belongs to the CheD family.</text>
</comment>
<dbReference type="SUPFAM" id="SSF64438">
    <property type="entry name" value="CNF1/YfiH-like putative cysteine hydrolases"/>
    <property type="match status" value="1"/>
</dbReference>
<dbReference type="PANTHER" id="PTHR35147">
    <property type="entry name" value="CHEMORECEPTOR GLUTAMINE DEAMIDASE CHED-RELATED"/>
    <property type="match status" value="1"/>
</dbReference>
<evidence type="ECO:0000313" key="5">
    <source>
        <dbReference type="Proteomes" id="UP001519289"/>
    </source>
</evidence>
<dbReference type="InterPro" id="IPR005659">
    <property type="entry name" value="Chemorcpt_Glu_NH3ase_CheD"/>
</dbReference>
<proteinExistence type="inferred from homology"/>
<dbReference type="EC" id="3.5.1.44" evidence="3"/>
<dbReference type="Proteomes" id="UP001519289">
    <property type="component" value="Unassembled WGS sequence"/>
</dbReference>
<evidence type="ECO:0000256" key="3">
    <source>
        <dbReference type="HAMAP-Rule" id="MF_01440"/>
    </source>
</evidence>
<evidence type="ECO:0000256" key="1">
    <source>
        <dbReference type="ARBA" id="ARBA00022500"/>
    </source>
</evidence>
<dbReference type="Gene3D" id="3.30.1330.200">
    <property type="match status" value="1"/>
</dbReference>
<evidence type="ECO:0000313" key="4">
    <source>
        <dbReference type="EMBL" id="MBP2017642.1"/>
    </source>
</evidence>
<dbReference type="CDD" id="cd16352">
    <property type="entry name" value="CheD"/>
    <property type="match status" value="1"/>
</dbReference>
<dbReference type="GO" id="GO:0050568">
    <property type="term" value="F:protein-glutamine glutaminase activity"/>
    <property type="evidence" value="ECO:0007669"/>
    <property type="project" value="UniProtKB-EC"/>
</dbReference>
<keyword evidence="2 3" id="KW-0378">Hydrolase</keyword>
<dbReference type="InterPro" id="IPR011324">
    <property type="entry name" value="Cytotoxic_necrot_fac-like_cat"/>
</dbReference>
<organism evidence="4 5">
    <name type="scientific">Symbiobacterium terraclitae</name>
    <dbReference type="NCBI Taxonomy" id="557451"/>
    <lineage>
        <taxon>Bacteria</taxon>
        <taxon>Bacillati</taxon>
        <taxon>Bacillota</taxon>
        <taxon>Clostridia</taxon>
        <taxon>Eubacteriales</taxon>
        <taxon>Symbiobacteriaceae</taxon>
        <taxon>Symbiobacterium</taxon>
    </lineage>
</organism>
<comment type="function">
    <text evidence="3">Probably deamidates glutamine residues to glutamate on methyl-accepting chemotaxis receptors (MCPs), playing an important role in chemotaxis.</text>
</comment>
<comment type="catalytic activity">
    <reaction evidence="3">
        <text>L-glutaminyl-[protein] + H2O = L-glutamyl-[protein] + NH4(+)</text>
        <dbReference type="Rhea" id="RHEA:16441"/>
        <dbReference type="Rhea" id="RHEA-COMP:10207"/>
        <dbReference type="Rhea" id="RHEA-COMP:10208"/>
        <dbReference type="ChEBI" id="CHEBI:15377"/>
        <dbReference type="ChEBI" id="CHEBI:28938"/>
        <dbReference type="ChEBI" id="CHEBI:29973"/>
        <dbReference type="ChEBI" id="CHEBI:30011"/>
        <dbReference type="EC" id="3.5.1.44"/>
    </reaction>
</comment>
<evidence type="ECO:0000256" key="2">
    <source>
        <dbReference type="ARBA" id="ARBA00022801"/>
    </source>
</evidence>
<dbReference type="EMBL" id="JAGGLG010000006">
    <property type="protein sequence ID" value="MBP2017642.1"/>
    <property type="molecule type" value="Genomic_DNA"/>
</dbReference>
<keyword evidence="5" id="KW-1185">Reference proteome</keyword>
<dbReference type="InterPro" id="IPR038592">
    <property type="entry name" value="CheD-like_sf"/>
</dbReference>
<protein>
    <recommendedName>
        <fullName evidence="3">Probable chemoreceptor glutamine deamidase CheD</fullName>
        <ecNumber evidence="3">3.5.1.44</ecNumber>
    </recommendedName>
</protein>